<sequence length="144" mass="17015">MSIYRKIVKDGYKWLPDKKNFDILHRSEYSLIEKYKKLHIECKKPKSIICENVHFAVSIVPSILQRHFDIHPNFLKNYINYFKKKANGVWKVRVDVWADCNNQNMVALIARAMKPHKLLMSYCGQKPNLWFSNAPVPVCIPPDR</sequence>
<comment type="caution">
    <text evidence="1">The sequence shown here is derived from an EMBL/GenBank/DDBJ whole genome shotgun (WGS) entry which is preliminary data.</text>
</comment>
<evidence type="ECO:0000313" key="1">
    <source>
        <dbReference type="EMBL" id="KII61228.1"/>
    </source>
</evidence>
<dbReference type="EMBL" id="JWZT01005374">
    <property type="protein sequence ID" value="KII61228.1"/>
    <property type="molecule type" value="Genomic_DNA"/>
</dbReference>
<accession>A0A0C2I7P3</accession>
<organism evidence="1 2">
    <name type="scientific">Thelohanellus kitauei</name>
    <name type="common">Myxosporean</name>
    <dbReference type="NCBI Taxonomy" id="669202"/>
    <lineage>
        <taxon>Eukaryota</taxon>
        <taxon>Metazoa</taxon>
        <taxon>Cnidaria</taxon>
        <taxon>Myxozoa</taxon>
        <taxon>Myxosporea</taxon>
        <taxon>Bivalvulida</taxon>
        <taxon>Platysporina</taxon>
        <taxon>Myxobolidae</taxon>
        <taxon>Thelohanellus</taxon>
    </lineage>
</organism>
<evidence type="ECO:0000313" key="2">
    <source>
        <dbReference type="Proteomes" id="UP000031668"/>
    </source>
</evidence>
<gene>
    <name evidence="1" type="ORF">RF11_11313</name>
</gene>
<keyword evidence="2" id="KW-1185">Reference proteome</keyword>
<name>A0A0C2I7P3_THEKT</name>
<proteinExistence type="predicted"/>
<protein>
    <submittedName>
        <fullName evidence="1">Uncharacterized protein</fullName>
    </submittedName>
</protein>
<reference evidence="1 2" key="1">
    <citation type="journal article" date="2014" name="Genome Biol. Evol.">
        <title>The genome of the myxosporean Thelohanellus kitauei shows adaptations to nutrient acquisition within its fish host.</title>
        <authorList>
            <person name="Yang Y."/>
            <person name="Xiong J."/>
            <person name="Zhou Z."/>
            <person name="Huo F."/>
            <person name="Miao W."/>
            <person name="Ran C."/>
            <person name="Liu Y."/>
            <person name="Zhang J."/>
            <person name="Feng J."/>
            <person name="Wang M."/>
            <person name="Wang M."/>
            <person name="Wang L."/>
            <person name="Yao B."/>
        </authorList>
    </citation>
    <scope>NUCLEOTIDE SEQUENCE [LARGE SCALE GENOMIC DNA]</scope>
    <source>
        <strain evidence="1">Wuqing</strain>
    </source>
</reference>
<dbReference type="AlphaFoldDB" id="A0A0C2I7P3"/>
<dbReference type="Proteomes" id="UP000031668">
    <property type="component" value="Unassembled WGS sequence"/>
</dbReference>